<sequence length="116" mass="12789">MKQISLLAAAVFLIGAAVLSAQKGLAQMNSQNSATQPSASHPYVGMWVTADGYIRHNLLPNGRYDEARGSRDSAYQGRYEIRGNHIDYWDDTGFTADGTFIDGVLHHAGMILYREK</sequence>
<evidence type="ECO:0008006" key="4">
    <source>
        <dbReference type="Google" id="ProtNLM"/>
    </source>
</evidence>
<comment type="caution">
    <text evidence="2">The sequence shown here is derived from an EMBL/GenBank/DDBJ whole genome shotgun (WGS) entry which is preliminary data.</text>
</comment>
<keyword evidence="3" id="KW-1185">Reference proteome</keyword>
<dbReference type="Gene3D" id="2.40.128.290">
    <property type="entry name" value="Uncharacterised protein Atu4866, PF11512"/>
    <property type="match status" value="1"/>
</dbReference>
<protein>
    <recommendedName>
        <fullName evidence="4">Atu4866 domain-containing protein</fullName>
    </recommendedName>
</protein>
<evidence type="ECO:0000313" key="3">
    <source>
        <dbReference type="Proteomes" id="UP001153050"/>
    </source>
</evidence>
<dbReference type="EMBL" id="CAKXZT010000115">
    <property type="protein sequence ID" value="CAH2399052.1"/>
    <property type="molecule type" value="Genomic_DNA"/>
</dbReference>
<dbReference type="Pfam" id="PF11512">
    <property type="entry name" value="Atu4866"/>
    <property type="match status" value="1"/>
</dbReference>
<feature type="chain" id="PRO_5047158706" description="Atu4866 domain-containing protein" evidence="1">
    <location>
        <begin position="22"/>
        <end position="116"/>
    </location>
</feature>
<dbReference type="Proteomes" id="UP001153050">
    <property type="component" value="Unassembled WGS sequence"/>
</dbReference>
<dbReference type="InterPro" id="IPR038646">
    <property type="entry name" value="Atu4866-like_sf"/>
</dbReference>
<feature type="signal peptide" evidence="1">
    <location>
        <begin position="1"/>
        <end position="21"/>
    </location>
</feature>
<gene>
    <name evidence="2" type="ORF">MES5069_210096</name>
</gene>
<accession>A0ABM9DQW1</accession>
<reference evidence="2 3" key="1">
    <citation type="submission" date="2022-03" db="EMBL/GenBank/DDBJ databases">
        <authorList>
            <person name="Brunel B."/>
        </authorList>
    </citation>
    <scope>NUCLEOTIDE SEQUENCE [LARGE SCALE GENOMIC DNA]</scope>
    <source>
        <strain evidence="2">STM5069sample</strain>
    </source>
</reference>
<proteinExistence type="predicted"/>
<evidence type="ECO:0000313" key="2">
    <source>
        <dbReference type="EMBL" id="CAH2399052.1"/>
    </source>
</evidence>
<dbReference type="InterPro" id="IPR020955">
    <property type="entry name" value="Uncharacterised_Atu4866"/>
</dbReference>
<keyword evidence="1" id="KW-0732">Signal</keyword>
<evidence type="ECO:0000256" key="1">
    <source>
        <dbReference type="SAM" id="SignalP"/>
    </source>
</evidence>
<name>A0ABM9DQW1_9HYPH</name>
<organism evidence="2 3">
    <name type="scientific">Mesorhizobium escarrei</name>
    <dbReference type="NCBI Taxonomy" id="666018"/>
    <lineage>
        <taxon>Bacteria</taxon>
        <taxon>Pseudomonadati</taxon>
        <taxon>Pseudomonadota</taxon>
        <taxon>Alphaproteobacteria</taxon>
        <taxon>Hyphomicrobiales</taxon>
        <taxon>Phyllobacteriaceae</taxon>
        <taxon>Mesorhizobium</taxon>
    </lineage>
</organism>